<keyword evidence="2" id="KW-0378">Hydrolase</keyword>
<dbReference type="InterPro" id="IPR035959">
    <property type="entry name" value="RutC-like_sf"/>
</dbReference>
<evidence type="ECO:0000313" key="3">
    <source>
        <dbReference type="Proteomes" id="UP001500866"/>
    </source>
</evidence>
<evidence type="ECO:0000256" key="1">
    <source>
        <dbReference type="SAM" id="MobiDB-lite"/>
    </source>
</evidence>
<proteinExistence type="predicted"/>
<dbReference type="RefSeq" id="WP_343809659.1">
    <property type="nucleotide sequence ID" value="NZ_BAAADS010000001.1"/>
</dbReference>
<dbReference type="Proteomes" id="UP001500866">
    <property type="component" value="Unassembled WGS sequence"/>
</dbReference>
<sequence>MKELIESKHAPQPSGPYSQGIKSGDFIFVSGQDGASGGDTIAGQTAASLNQINSILAEKGAGLEKIVHMTCHLSELNETTAEEFNRVYADYFKEVAKKPARITTGSQLLGAAKVEITAIAELS</sequence>
<dbReference type="InterPro" id="IPR006175">
    <property type="entry name" value="YjgF/YER057c/UK114"/>
</dbReference>
<dbReference type="EMBL" id="BAAADS010000001">
    <property type="protein sequence ID" value="GAA0590539.1"/>
    <property type="molecule type" value="Genomic_DNA"/>
</dbReference>
<reference evidence="2 3" key="1">
    <citation type="journal article" date="2019" name="Int. J. Syst. Evol. Microbiol.">
        <title>The Global Catalogue of Microorganisms (GCM) 10K type strain sequencing project: providing services to taxonomists for standard genome sequencing and annotation.</title>
        <authorList>
            <consortium name="The Broad Institute Genomics Platform"/>
            <consortium name="The Broad Institute Genome Sequencing Center for Infectious Disease"/>
            <person name="Wu L."/>
            <person name="Ma J."/>
        </authorList>
    </citation>
    <scope>NUCLEOTIDE SEQUENCE [LARGE SCALE GENOMIC DNA]</scope>
    <source>
        <strain evidence="2 3">JCM 15395</strain>
    </source>
</reference>
<organism evidence="2 3">
    <name type="scientific">Virgibacillus siamensis</name>
    <dbReference type="NCBI Taxonomy" id="480071"/>
    <lineage>
        <taxon>Bacteria</taxon>
        <taxon>Bacillati</taxon>
        <taxon>Bacillota</taxon>
        <taxon>Bacilli</taxon>
        <taxon>Bacillales</taxon>
        <taxon>Bacillaceae</taxon>
        <taxon>Virgibacillus</taxon>
    </lineage>
</organism>
<keyword evidence="3" id="KW-1185">Reference proteome</keyword>
<gene>
    <name evidence="2" type="ORF">GCM10009001_03140</name>
</gene>
<evidence type="ECO:0000313" key="2">
    <source>
        <dbReference type="EMBL" id="GAA0590539.1"/>
    </source>
</evidence>
<accession>A0ABN1FGZ3</accession>
<dbReference type="Pfam" id="PF01042">
    <property type="entry name" value="Ribonuc_L-PSP"/>
    <property type="match status" value="1"/>
</dbReference>
<dbReference type="PANTHER" id="PTHR11803:SF39">
    <property type="entry name" value="2-IMINOBUTANOATE_2-IMINOPROPANOATE DEAMINASE"/>
    <property type="match status" value="1"/>
</dbReference>
<dbReference type="SUPFAM" id="SSF55298">
    <property type="entry name" value="YjgF-like"/>
    <property type="match status" value="1"/>
</dbReference>
<name>A0ABN1FGZ3_9BACI</name>
<dbReference type="PANTHER" id="PTHR11803">
    <property type="entry name" value="2-IMINOBUTANOATE/2-IMINOPROPANOATE DEAMINASE RIDA"/>
    <property type="match status" value="1"/>
</dbReference>
<dbReference type="Gene3D" id="3.30.1330.40">
    <property type="entry name" value="RutC-like"/>
    <property type="match status" value="1"/>
</dbReference>
<dbReference type="GO" id="GO:0016787">
    <property type="term" value="F:hydrolase activity"/>
    <property type="evidence" value="ECO:0007669"/>
    <property type="project" value="UniProtKB-KW"/>
</dbReference>
<comment type="caution">
    <text evidence="2">The sequence shown here is derived from an EMBL/GenBank/DDBJ whole genome shotgun (WGS) entry which is preliminary data.</text>
</comment>
<dbReference type="CDD" id="cd00448">
    <property type="entry name" value="YjgF_YER057c_UK114_family"/>
    <property type="match status" value="1"/>
</dbReference>
<feature type="region of interest" description="Disordered" evidence="1">
    <location>
        <begin position="1"/>
        <end position="21"/>
    </location>
</feature>
<protein>
    <submittedName>
        <fullName evidence="2">Rid family detoxifying hydrolase</fullName>
    </submittedName>
</protein>